<comment type="similarity">
    <text evidence="1">Belongs to the short-chain dehydrogenases/reductases (SDR) family.</text>
</comment>
<reference evidence="5" key="2">
    <citation type="journal article" date="2010" name="Stand. Genomic Sci.">
        <title>Complete genome sequence of Vulcanisaeta distributa type strain (IC-017T).</title>
        <authorList>
            <person name="Mavromatis K."/>
            <person name="Sikorski J."/>
            <person name="Pabst E."/>
            <person name="Teshima H."/>
            <person name="Lapidus A."/>
            <person name="Lucas S."/>
            <person name="Nolan M."/>
            <person name="Glavina Del Rio T."/>
            <person name="Cheng J."/>
            <person name="Bruce D."/>
            <person name="Goodwin L."/>
            <person name="Pitluck S."/>
            <person name="Liolios K."/>
            <person name="Ivanova N."/>
            <person name="Mikhailova N."/>
            <person name="Pati A."/>
            <person name="Chen A."/>
            <person name="Palaniappan K."/>
            <person name="Land M."/>
            <person name="Hauser L."/>
            <person name="Chang Y."/>
            <person name="Jeffries C."/>
            <person name="Rohde M."/>
            <person name="Spring S."/>
            <person name="Goker M."/>
            <person name="Wirth R."/>
            <person name="Woyke T."/>
            <person name="Bristow J."/>
            <person name="Eisen J."/>
            <person name="Markowitz V."/>
            <person name="Hugenholtz P."/>
            <person name="Klenk H."/>
            <person name="Kyrpides N."/>
        </authorList>
    </citation>
    <scope>NUCLEOTIDE SEQUENCE [LARGE SCALE GENOMIC DNA]</scope>
    <source>
        <strain evidence="5">DSM 14429 / JCM 11212 / NBRC 100878 / IC-017</strain>
    </source>
</reference>
<dbReference type="InterPro" id="IPR057326">
    <property type="entry name" value="KR_dom"/>
</dbReference>
<dbReference type="PROSITE" id="PS00061">
    <property type="entry name" value="ADH_SHORT"/>
    <property type="match status" value="1"/>
</dbReference>
<dbReference type="eggNOG" id="arCOG01259">
    <property type="taxonomic scope" value="Archaea"/>
</dbReference>
<dbReference type="PANTHER" id="PTHR42879:SF2">
    <property type="entry name" value="3-OXOACYL-[ACYL-CARRIER-PROTEIN] REDUCTASE FABG"/>
    <property type="match status" value="1"/>
</dbReference>
<dbReference type="GO" id="GO:0032787">
    <property type="term" value="P:monocarboxylic acid metabolic process"/>
    <property type="evidence" value="ECO:0007669"/>
    <property type="project" value="UniProtKB-ARBA"/>
</dbReference>
<keyword evidence="2" id="KW-0560">Oxidoreductase</keyword>
<evidence type="ECO:0000256" key="2">
    <source>
        <dbReference type="ARBA" id="ARBA00023002"/>
    </source>
</evidence>
<dbReference type="InterPro" id="IPR036291">
    <property type="entry name" value="NAD(P)-bd_dom_sf"/>
</dbReference>
<evidence type="ECO:0000256" key="1">
    <source>
        <dbReference type="ARBA" id="ARBA00006484"/>
    </source>
</evidence>
<dbReference type="KEGG" id="vdi:Vdis_2463"/>
<sequence>MLFAGMVSRVAIVSGSGRGIGRAIAVRLARDGFRVVINYKRHDEEGEETMRLIKSVGGEAIMVKSDVATADGAKALVDEAVKQWGSVDVVVNNAGLGIMRPFVDIDEGLWDKIINTNLKSAYLLTKFAVPYMIRNNWGRVINMSSIEGIMGAAYNVPYATAKAALIGFTKALAAELAPYGITVNAIAPGLVRTKMGMSLLQVLNVREEEWIKTGTLTGRIIEPEEVADLVAFLVSDSAKNITGQVFIIDAGTTILPAARHLSNMPR</sequence>
<evidence type="ECO:0000259" key="3">
    <source>
        <dbReference type="SMART" id="SM00822"/>
    </source>
</evidence>
<dbReference type="HOGENOM" id="CLU_010194_1_2_2"/>
<dbReference type="Proteomes" id="UP000006681">
    <property type="component" value="Chromosome"/>
</dbReference>
<feature type="domain" description="Ketoreductase" evidence="3">
    <location>
        <begin position="9"/>
        <end position="189"/>
    </location>
</feature>
<dbReference type="SUPFAM" id="SSF51735">
    <property type="entry name" value="NAD(P)-binding Rossmann-fold domains"/>
    <property type="match status" value="1"/>
</dbReference>
<dbReference type="PRINTS" id="PR00080">
    <property type="entry name" value="SDRFAMILY"/>
</dbReference>
<keyword evidence="5" id="KW-1185">Reference proteome</keyword>
<evidence type="ECO:0000313" key="4">
    <source>
        <dbReference type="EMBL" id="ADN51828.1"/>
    </source>
</evidence>
<proteinExistence type="inferred from homology"/>
<dbReference type="InterPro" id="IPR020904">
    <property type="entry name" value="Sc_DH/Rdtase_CS"/>
</dbReference>
<dbReference type="PRINTS" id="PR00081">
    <property type="entry name" value="GDHRDH"/>
</dbReference>
<dbReference type="NCBIfam" id="NF005559">
    <property type="entry name" value="PRK07231.1"/>
    <property type="match status" value="1"/>
</dbReference>
<gene>
    <name evidence="4" type="ordered locus">Vdis_2463</name>
</gene>
<organism evidence="4 5">
    <name type="scientific">Vulcanisaeta distributa (strain DSM 14429 / JCM 11212 / NBRC 100878 / IC-017)</name>
    <dbReference type="NCBI Taxonomy" id="572478"/>
    <lineage>
        <taxon>Archaea</taxon>
        <taxon>Thermoproteota</taxon>
        <taxon>Thermoprotei</taxon>
        <taxon>Thermoproteales</taxon>
        <taxon>Thermoproteaceae</taxon>
        <taxon>Vulcanisaeta</taxon>
    </lineage>
</organism>
<dbReference type="Gene3D" id="3.40.50.720">
    <property type="entry name" value="NAD(P)-binding Rossmann-like Domain"/>
    <property type="match status" value="1"/>
</dbReference>
<dbReference type="GO" id="GO:0016491">
    <property type="term" value="F:oxidoreductase activity"/>
    <property type="evidence" value="ECO:0007669"/>
    <property type="project" value="UniProtKB-KW"/>
</dbReference>
<dbReference type="FunFam" id="3.40.50.720:FF:000173">
    <property type="entry name" value="3-oxoacyl-[acyl-carrier protein] reductase"/>
    <property type="match status" value="1"/>
</dbReference>
<dbReference type="CDD" id="cd05233">
    <property type="entry name" value="SDR_c"/>
    <property type="match status" value="1"/>
</dbReference>
<dbReference type="SMART" id="SM00822">
    <property type="entry name" value="PKS_KR"/>
    <property type="match status" value="1"/>
</dbReference>
<dbReference type="InterPro" id="IPR002347">
    <property type="entry name" value="SDR_fam"/>
</dbReference>
<name>E1QRL4_VULDI</name>
<dbReference type="EMBL" id="CP002100">
    <property type="protein sequence ID" value="ADN51828.1"/>
    <property type="molecule type" value="Genomic_DNA"/>
</dbReference>
<accession>E1QRL4</accession>
<protein>
    <submittedName>
        <fullName evidence="4">Short-chain dehydrogenase/reductase SDR</fullName>
    </submittedName>
</protein>
<dbReference type="STRING" id="572478.Vdis_2463"/>
<dbReference type="NCBIfam" id="NF009466">
    <property type="entry name" value="PRK12826.1-2"/>
    <property type="match status" value="1"/>
</dbReference>
<dbReference type="InterPro" id="IPR050259">
    <property type="entry name" value="SDR"/>
</dbReference>
<dbReference type="Pfam" id="PF13561">
    <property type="entry name" value="adh_short_C2"/>
    <property type="match status" value="1"/>
</dbReference>
<dbReference type="AlphaFoldDB" id="E1QRL4"/>
<dbReference type="PANTHER" id="PTHR42879">
    <property type="entry name" value="3-OXOACYL-(ACYL-CARRIER-PROTEIN) REDUCTASE"/>
    <property type="match status" value="1"/>
</dbReference>
<evidence type="ECO:0000313" key="5">
    <source>
        <dbReference type="Proteomes" id="UP000006681"/>
    </source>
</evidence>
<reference evidence="4 5" key="1">
    <citation type="journal article" date="2010" name="Stand. Genomic Sci.">
        <title>Complete genome sequence of Vulcanisaeta distributa type strain (IC-017).</title>
        <authorList>
            <person name="Mavromatis K."/>
            <person name="Sikorski J."/>
            <person name="Pabst E."/>
            <person name="Teshima H."/>
            <person name="Lapidus A."/>
            <person name="Lucas S."/>
            <person name="Nolan M."/>
            <person name="Glavina Del Rio T."/>
            <person name="Cheng J.F."/>
            <person name="Bruce D."/>
            <person name="Goodwin L."/>
            <person name="Pitluck S."/>
            <person name="Liolios K."/>
            <person name="Ivanova N."/>
            <person name="Mikhailova N."/>
            <person name="Pati A."/>
            <person name="Chen A."/>
            <person name="Palaniappan K."/>
            <person name="Land M."/>
            <person name="Hauser L."/>
            <person name="Chang Y.J."/>
            <person name="Jeffries C.D."/>
            <person name="Rohde M."/>
            <person name="Spring S."/>
            <person name="Goker M."/>
            <person name="Wirth R."/>
            <person name="Woyke T."/>
            <person name="Bristow J."/>
            <person name="Eisen J.A."/>
            <person name="Markowitz V."/>
            <person name="Hugenholtz P."/>
            <person name="Klenk H.P."/>
            <person name="Kyrpides N.C."/>
        </authorList>
    </citation>
    <scope>NUCLEOTIDE SEQUENCE [LARGE SCALE GENOMIC DNA]</scope>
    <source>
        <strain evidence="5">DSM 14429 / JCM 11212 / NBRC 100878 / IC-017</strain>
    </source>
</reference>